<proteinExistence type="predicted"/>
<feature type="non-terminal residue" evidence="1">
    <location>
        <position position="43"/>
    </location>
</feature>
<gene>
    <name evidence="1" type="ORF">DHETER_LOCUS15149</name>
</gene>
<sequence>NFQAKLRKKLEQLNKRPLTCTKQQDCSNNYFIQKYITNTITLT</sequence>
<evidence type="ECO:0000313" key="2">
    <source>
        <dbReference type="Proteomes" id="UP000789702"/>
    </source>
</evidence>
<organism evidence="1 2">
    <name type="scientific">Dentiscutata heterogama</name>
    <dbReference type="NCBI Taxonomy" id="1316150"/>
    <lineage>
        <taxon>Eukaryota</taxon>
        <taxon>Fungi</taxon>
        <taxon>Fungi incertae sedis</taxon>
        <taxon>Mucoromycota</taxon>
        <taxon>Glomeromycotina</taxon>
        <taxon>Glomeromycetes</taxon>
        <taxon>Diversisporales</taxon>
        <taxon>Gigasporaceae</taxon>
        <taxon>Dentiscutata</taxon>
    </lineage>
</organism>
<reference evidence="1" key="1">
    <citation type="submission" date="2021-06" db="EMBL/GenBank/DDBJ databases">
        <authorList>
            <person name="Kallberg Y."/>
            <person name="Tangrot J."/>
            <person name="Rosling A."/>
        </authorList>
    </citation>
    <scope>NUCLEOTIDE SEQUENCE</scope>
    <source>
        <strain evidence="1">IL203A</strain>
    </source>
</reference>
<dbReference type="EMBL" id="CAJVPU010050417">
    <property type="protein sequence ID" value="CAG8759327.1"/>
    <property type="molecule type" value="Genomic_DNA"/>
</dbReference>
<name>A0ACA9QP53_9GLOM</name>
<comment type="caution">
    <text evidence="1">The sequence shown here is derived from an EMBL/GenBank/DDBJ whole genome shotgun (WGS) entry which is preliminary data.</text>
</comment>
<keyword evidence="2" id="KW-1185">Reference proteome</keyword>
<accession>A0ACA9QP53</accession>
<evidence type="ECO:0000313" key="1">
    <source>
        <dbReference type="EMBL" id="CAG8759327.1"/>
    </source>
</evidence>
<dbReference type="Proteomes" id="UP000789702">
    <property type="component" value="Unassembled WGS sequence"/>
</dbReference>
<feature type="non-terminal residue" evidence="1">
    <location>
        <position position="1"/>
    </location>
</feature>
<protein>
    <submittedName>
        <fullName evidence="1">7459_t:CDS:1</fullName>
    </submittedName>
</protein>